<dbReference type="Proteomes" id="UP001305779">
    <property type="component" value="Unassembled WGS sequence"/>
</dbReference>
<keyword evidence="4" id="KW-0326">Glycosidase</keyword>
<evidence type="ECO:0000259" key="7">
    <source>
        <dbReference type="Pfam" id="PF14509"/>
    </source>
</evidence>
<evidence type="ECO:0000259" key="5">
    <source>
        <dbReference type="Pfam" id="PF10566"/>
    </source>
</evidence>
<name>A0ABR0ENE6_ZASCE</name>
<sequence>MVKLASPGGKLQAEVSLHHGRLSYAVFLDESMVIDPSALGLVRNDGDFSTELSRLTCSKSVIRKEEYTMLQGKQRKIHSKYSSYTCHVSNPAQQRLSVQFALSDLSVAFRYSFPEDDSIDSRTILRENTTFAIRKSPGDFQLLQPYDTPVPKYQTFYQPRNNRTLARIGGVSGAGNSSTGFAYLALFKTQTNESDVWIHLKEAGFDGQYPASHIAQVSTDGMVSLGFPSDLDGNGAFGSGRPQSILPWTTPWRIITIGTSPATIIGDHSTTDLSEASQILNTSWIKPGVASWSWWANPTNPSNYTATKEFIDLASRQHWRHFLQDSKWDQKTDSDGRNVSLETVVDYARSKNVGIWLWINSAGPNNNATYNTPRDLLYDRSVRRATMERLARLGVAGLKVDGIQSDKQQMMAYLLDILRDAADFHLMIVLHNCPLPHGWERTWPNLLSSEALVASEYYANADTSYAPQIPENNVNEAFVRVPIGPADYTPGVFSTAQYVHNAIHTTYAHEMALNIIMDTGLRVLPDTPESYEQLIPSELTGLLGSLPFVWDETVFVQGDAGKSFVVAKRSGRSLYIAGINGETLSIAKSTSNDTAVGVARDLTIDLSSLSRERPLGTAFLIADVNGSRTCTVSRDGLNATYPLLKVHMEPFGGFVYRIEEES</sequence>
<comment type="catalytic activity">
    <reaction evidence="1">
        <text>Hydrolysis of terminal, non-reducing alpha-D-galactose residues in alpha-D-galactosides, including galactose oligosaccharides, galactomannans and galactolipids.</text>
        <dbReference type="EC" id="3.2.1.22"/>
    </reaction>
</comment>
<dbReference type="PANTHER" id="PTHR35803:SF2">
    <property type="entry name" value="RETAINING ALPHA-GALACTOSIDASE"/>
    <property type="match status" value="1"/>
</dbReference>
<gene>
    <name evidence="8" type="ORF">PRZ48_006097</name>
</gene>
<dbReference type="InterPro" id="IPR029483">
    <property type="entry name" value="GH97_C"/>
</dbReference>
<organism evidence="8 9">
    <name type="scientific">Zasmidium cellare</name>
    <name type="common">Wine cellar mold</name>
    <name type="synonym">Racodium cellare</name>
    <dbReference type="NCBI Taxonomy" id="395010"/>
    <lineage>
        <taxon>Eukaryota</taxon>
        <taxon>Fungi</taxon>
        <taxon>Dikarya</taxon>
        <taxon>Ascomycota</taxon>
        <taxon>Pezizomycotina</taxon>
        <taxon>Dothideomycetes</taxon>
        <taxon>Dothideomycetidae</taxon>
        <taxon>Mycosphaerellales</taxon>
        <taxon>Mycosphaerellaceae</taxon>
        <taxon>Zasmidium</taxon>
    </lineage>
</organism>
<dbReference type="SUPFAM" id="SSF51445">
    <property type="entry name" value="(Trans)glycosidases"/>
    <property type="match status" value="1"/>
</dbReference>
<evidence type="ECO:0000313" key="9">
    <source>
        <dbReference type="Proteomes" id="UP001305779"/>
    </source>
</evidence>
<evidence type="ECO:0000256" key="2">
    <source>
        <dbReference type="ARBA" id="ARBA00012755"/>
    </source>
</evidence>
<protein>
    <recommendedName>
        <fullName evidence="2">alpha-galactosidase</fullName>
        <ecNumber evidence="2">3.2.1.22</ecNumber>
    </recommendedName>
</protein>
<dbReference type="InterPro" id="IPR019563">
    <property type="entry name" value="GH97_catalytic"/>
</dbReference>
<dbReference type="Gene3D" id="2.70.98.10">
    <property type="match status" value="1"/>
</dbReference>
<evidence type="ECO:0000313" key="8">
    <source>
        <dbReference type="EMBL" id="KAK4502671.1"/>
    </source>
</evidence>
<comment type="caution">
    <text evidence="8">The sequence shown here is derived from an EMBL/GenBank/DDBJ whole genome shotgun (WGS) entry which is preliminary data.</text>
</comment>
<dbReference type="Pfam" id="PF10566">
    <property type="entry name" value="Glyco_hydro_97"/>
    <property type="match status" value="1"/>
</dbReference>
<dbReference type="Gene3D" id="3.20.20.70">
    <property type="entry name" value="Aldolase class I"/>
    <property type="match status" value="1"/>
</dbReference>
<dbReference type="InterPro" id="IPR029486">
    <property type="entry name" value="GH97_N"/>
</dbReference>
<dbReference type="InterPro" id="IPR013780">
    <property type="entry name" value="Glyco_hydro_b"/>
</dbReference>
<evidence type="ECO:0000256" key="4">
    <source>
        <dbReference type="ARBA" id="ARBA00023295"/>
    </source>
</evidence>
<keyword evidence="3" id="KW-0378">Hydrolase</keyword>
<dbReference type="EMBL" id="JAXOVC010000004">
    <property type="protein sequence ID" value="KAK4502671.1"/>
    <property type="molecule type" value="Genomic_DNA"/>
</dbReference>
<dbReference type="Pfam" id="PF14509">
    <property type="entry name" value="GH97_C"/>
    <property type="match status" value="1"/>
</dbReference>
<evidence type="ECO:0000256" key="3">
    <source>
        <dbReference type="ARBA" id="ARBA00022801"/>
    </source>
</evidence>
<dbReference type="InterPro" id="IPR013785">
    <property type="entry name" value="Aldolase_TIM"/>
</dbReference>
<dbReference type="Gene3D" id="2.60.40.1180">
    <property type="entry name" value="Golgi alpha-mannosidase II"/>
    <property type="match status" value="1"/>
</dbReference>
<feature type="domain" description="Glycosyl-hydrolase 97 catalytic" evidence="5">
    <location>
        <begin position="289"/>
        <end position="451"/>
    </location>
</feature>
<evidence type="ECO:0000256" key="1">
    <source>
        <dbReference type="ARBA" id="ARBA00001255"/>
    </source>
</evidence>
<reference evidence="8 9" key="1">
    <citation type="journal article" date="2023" name="G3 (Bethesda)">
        <title>A chromosome-level genome assembly of Zasmidium syzygii isolated from banana leaves.</title>
        <authorList>
            <person name="van Westerhoven A.C."/>
            <person name="Mehrabi R."/>
            <person name="Talebi R."/>
            <person name="Steentjes M.B.F."/>
            <person name="Corcolon B."/>
            <person name="Chong P.A."/>
            <person name="Kema G.H.J."/>
            <person name="Seidl M.F."/>
        </authorList>
    </citation>
    <scope>NUCLEOTIDE SEQUENCE [LARGE SCALE GENOMIC DNA]</scope>
    <source>
        <strain evidence="8 9">P124</strain>
    </source>
</reference>
<dbReference type="Pfam" id="PF14508">
    <property type="entry name" value="GH97_N"/>
    <property type="match status" value="1"/>
</dbReference>
<dbReference type="InterPro" id="IPR052720">
    <property type="entry name" value="Glycosyl_hydrolase_97"/>
</dbReference>
<feature type="domain" description="Glycosyl-hydrolase 97 C-terminal oligomerisation" evidence="7">
    <location>
        <begin position="549"/>
        <end position="583"/>
    </location>
</feature>
<feature type="domain" description="Glycosyl-hydrolase 97 N-terminal" evidence="6">
    <location>
        <begin position="4"/>
        <end position="275"/>
    </location>
</feature>
<accession>A0ABR0ENE6</accession>
<dbReference type="PANTHER" id="PTHR35803">
    <property type="entry name" value="GLUCAN 1,4-ALPHA-GLUCOSIDASE SUSB-RELATED"/>
    <property type="match status" value="1"/>
</dbReference>
<keyword evidence="9" id="KW-1185">Reference proteome</keyword>
<dbReference type="InterPro" id="IPR017853">
    <property type="entry name" value="GH"/>
</dbReference>
<evidence type="ECO:0000259" key="6">
    <source>
        <dbReference type="Pfam" id="PF14508"/>
    </source>
</evidence>
<proteinExistence type="predicted"/>
<dbReference type="EC" id="3.2.1.22" evidence="2"/>
<dbReference type="InterPro" id="IPR014718">
    <property type="entry name" value="GH-type_carb-bd"/>
</dbReference>